<accession>A0A7C8QXP7</accession>
<evidence type="ECO:0000313" key="3">
    <source>
        <dbReference type="Proteomes" id="UP000472727"/>
    </source>
</evidence>
<evidence type="ECO:0000313" key="2">
    <source>
        <dbReference type="EMBL" id="KAF3225818.1"/>
    </source>
</evidence>
<feature type="region of interest" description="Disordered" evidence="1">
    <location>
        <begin position="1"/>
        <end position="97"/>
    </location>
</feature>
<dbReference type="AlphaFoldDB" id="A0A7C8QXP7"/>
<comment type="caution">
    <text evidence="2">The sequence shown here is derived from an EMBL/GenBank/DDBJ whole genome shotgun (WGS) entry which is preliminary data.</text>
</comment>
<organism evidence="2 3">
    <name type="scientific">Orbilia oligospora</name>
    <name type="common">Nematode-trapping fungus</name>
    <name type="synonym">Arthrobotrys oligospora</name>
    <dbReference type="NCBI Taxonomy" id="2813651"/>
    <lineage>
        <taxon>Eukaryota</taxon>
        <taxon>Fungi</taxon>
        <taxon>Dikarya</taxon>
        <taxon>Ascomycota</taxon>
        <taxon>Pezizomycotina</taxon>
        <taxon>Orbiliomycetes</taxon>
        <taxon>Orbiliales</taxon>
        <taxon>Orbiliaceae</taxon>
        <taxon>Orbilia</taxon>
    </lineage>
</organism>
<name>A0A7C8QXP7_ORBOL</name>
<gene>
    <name evidence="2" type="ORF">TWF106_001691</name>
</gene>
<sequence>MPMQTIYFHASAKSKGKAATPPSSPKAPQTINPQTTGTVATKSAAQPMDLAQSTGQLTDATPPASESQSTDTESTTSGADAPPPEFPALTLSNPAFDPVASASGAGQWSAVSESSGTLNSNTSDIITYWASQILWGKLDTTYANYALAPAIPKLLLAQLDDLYMEAPQLGPEATVENS</sequence>
<feature type="compositionally biased region" description="Low complexity" evidence="1">
    <location>
        <begin position="10"/>
        <end position="21"/>
    </location>
</feature>
<proteinExistence type="predicted"/>
<protein>
    <submittedName>
        <fullName evidence="2">Uncharacterized protein</fullName>
    </submittedName>
</protein>
<dbReference type="Proteomes" id="UP000472727">
    <property type="component" value="Unassembled WGS sequence"/>
</dbReference>
<dbReference type="EMBL" id="WIWS01000013">
    <property type="protein sequence ID" value="KAF3225818.1"/>
    <property type="molecule type" value="Genomic_DNA"/>
</dbReference>
<evidence type="ECO:0000256" key="1">
    <source>
        <dbReference type="SAM" id="MobiDB-lite"/>
    </source>
</evidence>
<reference evidence="2 3" key="1">
    <citation type="submission" date="2019-06" db="EMBL/GenBank/DDBJ databases">
        <authorList>
            <person name="Palmer J.M."/>
        </authorList>
    </citation>
    <scope>NUCLEOTIDE SEQUENCE [LARGE SCALE GENOMIC DNA]</scope>
    <source>
        <strain evidence="2 3">TWF106</strain>
    </source>
</reference>
<feature type="compositionally biased region" description="Low complexity" evidence="1">
    <location>
        <begin position="65"/>
        <end position="77"/>
    </location>
</feature>
<feature type="compositionally biased region" description="Polar residues" evidence="1">
    <location>
        <begin position="29"/>
        <end position="44"/>
    </location>
</feature>